<reference evidence="1" key="1">
    <citation type="submission" date="2022-04" db="EMBL/GenBank/DDBJ databases">
        <title>Genome of the entomopathogenic fungus Entomophthora muscae.</title>
        <authorList>
            <person name="Elya C."/>
            <person name="Lovett B.R."/>
            <person name="Lee E."/>
            <person name="Macias A.M."/>
            <person name="Hajek A.E."/>
            <person name="De Bivort B.L."/>
            <person name="Kasson M.T."/>
            <person name="De Fine Licht H.H."/>
            <person name="Stajich J.E."/>
        </authorList>
    </citation>
    <scope>NUCLEOTIDE SEQUENCE</scope>
    <source>
        <strain evidence="1">Berkeley</strain>
    </source>
</reference>
<evidence type="ECO:0000313" key="2">
    <source>
        <dbReference type="Proteomes" id="UP001165960"/>
    </source>
</evidence>
<dbReference type="Proteomes" id="UP001165960">
    <property type="component" value="Unassembled WGS sequence"/>
</dbReference>
<proteinExistence type="predicted"/>
<name>A0ACC2RR35_9FUNG</name>
<keyword evidence="2" id="KW-1185">Reference proteome</keyword>
<dbReference type="EMBL" id="QTSX02006651">
    <property type="protein sequence ID" value="KAJ9052517.1"/>
    <property type="molecule type" value="Genomic_DNA"/>
</dbReference>
<protein>
    <submittedName>
        <fullName evidence="1">Uncharacterized protein</fullName>
    </submittedName>
</protein>
<accession>A0ACC2RR35</accession>
<organism evidence="1 2">
    <name type="scientific">Entomophthora muscae</name>
    <dbReference type="NCBI Taxonomy" id="34485"/>
    <lineage>
        <taxon>Eukaryota</taxon>
        <taxon>Fungi</taxon>
        <taxon>Fungi incertae sedis</taxon>
        <taxon>Zoopagomycota</taxon>
        <taxon>Entomophthoromycotina</taxon>
        <taxon>Entomophthoromycetes</taxon>
        <taxon>Entomophthorales</taxon>
        <taxon>Entomophthoraceae</taxon>
        <taxon>Entomophthora</taxon>
    </lineage>
</organism>
<comment type="caution">
    <text evidence="1">The sequence shown here is derived from an EMBL/GenBank/DDBJ whole genome shotgun (WGS) entry which is preliminary data.</text>
</comment>
<gene>
    <name evidence="1" type="ORF">DSO57_1033346</name>
</gene>
<sequence>MPKGTPRSFTMIACAPAVPSPHKGCLHGPSQTFPRLQSWCLTTSRGQGGVATEFLDSPANVSYDTQEALDESPLDVSNVVVISGLHKAYETGTPVGVEPNPVVLGLVDY</sequence>
<evidence type="ECO:0000313" key="1">
    <source>
        <dbReference type="EMBL" id="KAJ9052517.1"/>
    </source>
</evidence>